<comment type="subcellular location">
    <subcellularLocation>
        <location evidence="1">Nucleus</location>
    </subcellularLocation>
</comment>
<keyword evidence="6" id="KW-0539">Nucleus</keyword>
<dbReference type="SUPFAM" id="SSF57850">
    <property type="entry name" value="RING/U-box"/>
    <property type="match status" value="1"/>
</dbReference>
<feature type="region of interest" description="Disordered" evidence="8">
    <location>
        <begin position="779"/>
        <end position="810"/>
    </location>
</feature>
<dbReference type="Gene3D" id="3.30.40.10">
    <property type="entry name" value="Zinc/RING finger domain, C3HC4 (zinc finger)"/>
    <property type="match status" value="1"/>
</dbReference>
<name>F8NHR5_SERL9</name>
<evidence type="ECO:0000256" key="5">
    <source>
        <dbReference type="ARBA" id="ARBA00022833"/>
    </source>
</evidence>
<evidence type="ECO:0000256" key="3">
    <source>
        <dbReference type="ARBA" id="ARBA00022737"/>
    </source>
</evidence>
<dbReference type="SMART" id="SM00355">
    <property type="entry name" value="ZnF_C2H2"/>
    <property type="match status" value="16"/>
</dbReference>
<dbReference type="Pfam" id="PF12874">
    <property type="entry name" value="zf-met"/>
    <property type="match status" value="1"/>
</dbReference>
<accession>F8NHR5</accession>
<keyword evidence="5" id="KW-0862">Zinc</keyword>
<keyword evidence="2" id="KW-0479">Metal-binding</keyword>
<evidence type="ECO:0000256" key="2">
    <source>
        <dbReference type="ARBA" id="ARBA00022723"/>
    </source>
</evidence>
<evidence type="ECO:0000256" key="4">
    <source>
        <dbReference type="ARBA" id="ARBA00022771"/>
    </source>
</evidence>
<feature type="domain" description="RING-type" evidence="9">
    <location>
        <begin position="866"/>
        <end position="905"/>
    </location>
</feature>
<evidence type="ECO:0000256" key="6">
    <source>
        <dbReference type="ARBA" id="ARBA00023242"/>
    </source>
</evidence>
<organism>
    <name type="scientific">Serpula lacrymans var. lacrymans (strain S7.9)</name>
    <name type="common">Dry rot fungus</name>
    <dbReference type="NCBI Taxonomy" id="578457"/>
    <lineage>
        <taxon>Eukaryota</taxon>
        <taxon>Fungi</taxon>
        <taxon>Dikarya</taxon>
        <taxon>Basidiomycota</taxon>
        <taxon>Agaricomycotina</taxon>
        <taxon>Agaricomycetes</taxon>
        <taxon>Agaricomycetidae</taxon>
        <taxon>Boletales</taxon>
        <taxon>Coniophorineae</taxon>
        <taxon>Serpulaceae</taxon>
        <taxon>Serpula</taxon>
    </lineage>
</organism>
<reference evidence="11" key="1">
    <citation type="submission" date="2011-04" db="EMBL/GenBank/DDBJ databases">
        <title>Evolution of plant cell wall degrading machinery underlies the functional diversity of forest fungi.</title>
        <authorList>
            <consortium name="US DOE Joint Genome Institute (JGI-PGF)"/>
            <person name="Eastwood D.C."/>
            <person name="Floudas D."/>
            <person name="Binder M."/>
            <person name="Majcherczyk A."/>
            <person name="Schneider P."/>
            <person name="Aerts A."/>
            <person name="Asiegbu F.O."/>
            <person name="Baker S.E."/>
            <person name="Barry K."/>
            <person name="Bendiksby M."/>
            <person name="Blumentritt M."/>
            <person name="Coutinho P.M."/>
            <person name="Cullen D."/>
            <person name="Cullen D."/>
            <person name="Gathman A."/>
            <person name="Goodell B."/>
            <person name="Henrissat B."/>
            <person name="Ihrmark K."/>
            <person name="Kauserud H."/>
            <person name="Kohler A."/>
            <person name="LaButti K."/>
            <person name="Lapidus A."/>
            <person name="Lavin J.L."/>
            <person name="Lee Y.-H."/>
            <person name="Lindquist E."/>
            <person name="Lilly W."/>
            <person name="Lucas S."/>
            <person name="Morin E."/>
            <person name="Murat C."/>
            <person name="Oguiza J.A."/>
            <person name="Park J."/>
            <person name="Pisabarro A.G."/>
            <person name="Riley R."/>
            <person name="Rosling A."/>
            <person name="Salamov A."/>
            <person name="Schmidt O."/>
            <person name="Schmutz J."/>
            <person name="Skrede I."/>
            <person name="Stenlid J."/>
            <person name="Wiebenga A."/>
            <person name="Xie X."/>
            <person name="Kues U."/>
            <person name="Hibbett D.S."/>
            <person name="Hoffmeister D."/>
            <person name="Hogberg N."/>
            <person name="Martin F."/>
            <person name="Grigoriev I.V."/>
            <person name="Watkinson S.C."/>
        </authorList>
    </citation>
    <scope>NUCLEOTIDE SEQUENCE</scope>
    <source>
        <strain evidence="11">S7.9</strain>
    </source>
</reference>
<evidence type="ECO:0000256" key="7">
    <source>
        <dbReference type="PROSITE-ProRule" id="PRU00042"/>
    </source>
</evidence>
<dbReference type="GeneID" id="18813096"/>
<dbReference type="InterPro" id="IPR036236">
    <property type="entry name" value="Znf_C2H2_sf"/>
</dbReference>
<dbReference type="GO" id="GO:0000978">
    <property type="term" value="F:RNA polymerase II cis-regulatory region sequence-specific DNA binding"/>
    <property type="evidence" value="ECO:0007669"/>
    <property type="project" value="TreeGrafter"/>
</dbReference>
<evidence type="ECO:0008006" key="12">
    <source>
        <dbReference type="Google" id="ProtNLM"/>
    </source>
</evidence>
<dbReference type="InterPro" id="IPR001841">
    <property type="entry name" value="Znf_RING"/>
</dbReference>
<dbReference type="InterPro" id="IPR013087">
    <property type="entry name" value="Znf_C2H2_type"/>
</dbReference>
<dbReference type="Gene3D" id="3.30.160.60">
    <property type="entry name" value="Classic Zinc Finger"/>
    <property type="match status" value="4"/>
</dbReference>
<feature type="compositionally biased region" description="Basic and acidic residues" evidence="8">
    <location>
        <begin position="830"/>
        <end position="854"/>
    </location>
</feature>
<dbReference type="GO" id="GO:0005634">
    <property type="term" value="C:nucleus"/>
    <property type="evidence" value="ECO:0007669"/>
    <property type="project" value="UniProtKB-SubCell"/>
</dbReference>
<feature type="domain" description="C2H2-type" evidence="10">
    <location>
        <begin position="161"/>
        <end position="191"/>
    </location>
</feature>
<feature type="domain" description="C2H2-type" evidence="10">
    <location>
        <begin position="213"/>
        <end position="237"/>
    </location>
</feature>
<feature type="domain" description="C2H2-type" evidence="10">
    <location>
        <begin position="109"/>
        <end position="139"/>
    </location>
</feature>
<dbReference type="PANTHER" id="PTHR24376:SF235">
    <property type="entry name" value="C2H2-TYPE DOMAIN-CONTAINING PROTEIN"/>
    <property type="match status" value="1"/>
</dbReference>
<feature type="domain" description="C2H2-type" evidence="10">
    <location>
        <begin position="82"/>
        <end position="105"/>
    </location>
</feature>
<dbReference type="Proteomes" id="UP000008064">
    <property type="component" value="Unassembled WGS sequence"/>
</dbReference>
<dbReference type="PANTHER" id="PTHR24376">
    <property type="entry name" value="ZINC FINGER PROTEIN"/>
    <property type="match status" value="1"/>
</dbReference>
<sequence>MFTCKACSGRSFTDAQALQMHKQSKHPIHHECQTCDHRFLSVDALEKHNSAKHLHHCKRCSREFGSLQALDQHNDTKHLVFYECKECSRQFVSSQALEQHMAVTHVPTFNCYICGRDFKSVDALEKHNSAKHLHYCERCSREFGSLQALEQHMAATHVPTFNCYICGRDFESVDALEKHNSAKHLHYCERCSREFGSLQALDQHNDTKHPVFYECKECSRQFVSSQALEQHMAATHAPTFNCYLCGHDFKSEEALQSHRTTKHHSTTHIRNRTLQSSEGSENQVLQASIEYQCSSCGLTLQSSDALELHRLYGHLSKHECPTCNQEFYSLEALDLHRNARHLQTGDTCMQKHESTDDPTQRTLAIHEHEVIPSFPKTHYFDWGEPVIPRSPLPTCQPLRVKDQYLGPALPGFGGSFYRCYFTDMGYYTVQELQEHMDIHPACTKCELLFLDVSWYRHHCAELHLDCYCPSCHWQFDTAEALEHHYRHFASHPKCEDCDVGFVDEETYLLHVSHHGSRLLIEHVSRESRVSEQMVAFAGEYCENEEAIAPKLESVFSDHHDYNSEYATDEDADRLSHSEHLHASVSSHDLDSAMLQRLDRRLESSRTSLGEGEPYISPRDMSPLLCVTETHSPIPSRSESPVHFQHFPRDNPNTFRFEARSPRTIFPSLESLGTLPLSDGALGVNLAPHSHSATSNDAESQHTSFLQESDDGEDGGLGLQGLAFNYEARPSSVASSDRLSDDFEGLSSPETSIILISKESLPKHIQSGQAYLVATSARSTSSQSPISSDSGSPLLSSTLSPSDSPMPFHNRQGQHLEMFSSSVSRRTGHGNHVDVKQGSELPGKADENEPSKTSRHAFDGHALRFHCRLCQVNPCEGMTVTMCGHIFCNKCITREIIATSACPVCKAATLLYCLFRLDLWS</sequence>
<protein>
    <recommendedName>
        <fullName evidence="12">RING-type domain-containing protein</fullName>
    </recommendedName>
</protein>
<dbReference type="KEGG" id="sla:SERLADRAFT_412816"/>
<dbReference type="InterPro" id="IPR013083">
    <property type="entry name" value="Znf_RING/FYVE/PHD"/>
</dbReference>
<dbReference type="Pfam" id="PF13912">
    <property type="entry name" value="zf-C2H2_6"/>
    <property type="match status" value="9"/>
</dbReference>
<proteinExistence type="predicted"/>
<evidence type="ECO:0000256" key="1">
    <source>
        <dbReference type="ARBA" id="ARBA00004123"/>
    </source>
</evidence>
<feature type="compositionally biased region" description="Low complexity" evidence="8">
    <location>
        <begin position="779"/>
        <end position="802"/>
    </location>
</feature>
<dbReference type="InterPro" id="IPR017907">
    <property type="entry name" value="Znf_RING_CS"/>
</dbReference>
<gene>
    <name evidence="11" type="ORF">SERLADRAFT_412816</name>
</gene>
<dbReference type="GO" id="GO:0008270">
    <property type="term" value="F:zinc ion binding"/>
    <property type="evidence" value="ECO:0007669"/>
    <property type="project" value="UniProtKB-KW"/>
</dbReference>
<feature type="compositionally biased region" description="Polar residues" evidence="8">
    <location>
        <begin position="690"/>
        <end position="704"/>
    </location>
</feature>
<dbReference type="PROSITE" id="PS50089">
    <property type="entry name" value="ZF_RING_2"/>
    <property type="match status" value="1"/>
</dbReference>
<dbReference type="HOGENOM" id="CLU_316906_0_0_1"/>
<dbReference type="OrthoDB" id="6077919at2759"/>
<dbReference type="SUPFAM" id="SSF57667">
    <property type="entry name" value="beta-beta-alpha zinc fingers"/>
    <property type="match status" value="2"/>
</dbReference>
<dbReference type="RefSeq" id="XP_007313471.1">
    <property type="nucleotide sequence ID" value="XM_007313409.1"/>
</dbReference>
<dbReference type="AlphaFoldDB" id="F8NHR5"/>
<evidence type="ECO:0000259" key="10">
    <source>
        <dbReference type="PROSITE" id="PS50157"/>
    </source>
</evidence>
<feature type="domain" description="C2H2-type" evidence="10">
    <location>
        <begin position="240"/>
        <end position="273"/>
    </location>
</feature>
<feature type="region of interest" description="Disordered" evidence="8">
    <location>
        <begin position="823"/>
        <end position="854"/>
    </location>
</feature>
<dbReference type="PROSITE" id="PS50157">
    <property type="entry name" value="ZINC_FINGER_C2H2_2"/>
    <property type="match status" value="6"/>
</dbReference>
<dbReference type="PROSITE" id="PS00518">
    <property type="entry name" value="ZF_RING_1"/>
    <property type="match status" value="1"/>
</dbReference>
<evidence type="ECO:0000256" key="8">
    <source>
        <dbReference type="SAM" id="MobiDB-lite"/>
    </source>
</evidence>
<keyword evidence="3" id="KW-0677">Repeat</keyword>
<keyword evidence="4 7" id="KW-0863">Zinc-finger</keyword>
<dbReference type="GO" id="GO:0001228">
    <property type="term" value="F:DNA-binding transcription activator activity, RNA polymerase II-specific"/>
    <property type="evidence" value="ECO:0007669"/>
    <property type="project" value="TreeGrafter"/>
</dbReference>
<dbReference type="PROSITE" id="PS00028">
    <property type="entry name" value="ZINC_FINGER_C2H2_1"/>
    <property type="match status" value="7"/>
</dbReference>
<dbReference type="SMART" id="SM00184">
    <property type="entry name" value="RING"/>
    <property type="match status" value="1"/>
</dbReference>
<dbReference type="EMBL" id="GL945429">
    <property type="protein sequence ID" value="EGO29229.1"/>
    <property type="molecule type" value="Genomic_DNA"/>
</dbReference>
<evidence type="ECO:0000313" key="11">
    <source>
        <dbReference type="EMBL" id="EGO29229.1"/>
    </source>
</evidence>
<feature type="domain" description="C2H2-type" evidence="10">
    <location>
        <begin position="291"/>
        <end position="319"/>
    </location>
</feature>
<evidence type="ECO:0000259" key="9">
    <source>
        <dbReference type="PROSITE" id="PS50089"/>
    </source>
</evidence>
<feature type="region of interest" description="Disordered" evidence="8">
    <location>
        <begin position="687"/>
        <end position="718"/>
    </location>
</feature>